<keyword evidence="5" id="KW-0808">Transferase</keyword>
<dbReference type="InterPro" id="IPR005467">
    <property type="entry name" value="His_kinase_dom"/>
</dbReference>
<dbReference type="PROSITE" id="PS50109">
    <property type="entry name" value="HIS_KIN"/>
    <property type="match status" value="1"/>
</dbReference>
<keyword evidence="11" id="KW-0067">ATP-binding</keyword>
<dbReference type="Gene3D" id="6.10.340.10">
    <property type="match status" value="1"/>
</dbReference>
<evidence type="ECO:0000256" key="1">
    <source>
        <dbReference type="ARBA" id="ARBA00000085"/>
    </source>
</evidence>
<evidence type="ECO:0000313" key="11">
    <source>
        <dbReference type="EMBL" id="MFC3107479.1"/>
    </source>
</evidence>
<dbReference type="GO" id="GO:0005524">
    <property type="term" value="F:ATP binding"/>
    <property type="evidence" value="ECO:0007669"/>
    <property type="project" value="UniProtKB-KW"/>
</dbReference>
<keyword evidence="8" id="KW-1133">Transmembrane helix</keyword>
<reference evidence="12" key="1">
    <citation type="journal article" date="2019" name="Int. J. Syst. Evol. Microbiol.">
        <title>The Global Catalogue of Microorganisms (GCM) 10K type strain sequencing project: providing services to taxonomists for standard genome sequencing and annotation.</title>
        <authorList>
            <consortium name="The Broad Institute Genomics Platform"/>
            <consortium name="The Broad Institute Genome Sequencing Center for Infectious Disease"/>
            <person name="Wu L."/>
            <person name="Ma J."/>
        </authorList>
    </citation>
    <scope>NUCLEOTIDE SEQUENCE [LARGE SCALE GENOMIC DNA]</scope>
    <source>
        <strain evidence="12">KCTC 42986</strain>
    </source>
</reference>
<dbReference type="EMBL" id="JBHRTP010000016">
    <property type="protein sequence ID" value="MFC3107479.1"/>
    <property type="molecule type" value="Genomic_DNA"/>
</dbReference>
<proteinExistence type="predicted"/>
<feature type="domain" description="HAMP" evidence="10">
    <location>
        <begin position="163"/>
        <end position="215"/>
    </location>
</feature>
<keyword evidence="7" id="KW-0175">Coiled coil</keyword>
<comment type="catalytic activity">
    <reaction evidence="1">
        <text>ATP + protein L-histidine = ADP + protein N-phospho-L-histidine.</text>
        <dbReference type="EC" id="2.7.13.3"/>
    </reaction>
</comment>
<evidence type="ECO:0000256" key="3">
    <source>
        <dbReference type="ARBA" id="ARBA00012438"/>
    </source>
</evidence>
<evidence type="ECO:0000256" key="4">
    <source>
        <dbReference type="ARBA" id="ARBA00022553"/>
    </source>
</evidence>
<dbReference type="Gene3D" id="1.10.287.130">
    <property type="match status" value="1"/>
</dbReference>
<dbReference type="InterPro" id="IPR003594">
    <property type="entry name" value="HATPase_dom"/>
</dbReference>
<sequence length="476" mass="52263">MLIILQIMNAHHAAATMNLNAAVRKISLIRGVLPELSGSSHQRATRQLQTQFAELTPILTAIPILDGRAQSLKVRILEDDAAVGALFDKLSRAKQGTIPNENQELIGDQLDVRTSSMVSDVLAINDMTAAYIIRQKRWVHAVMAVSVALLAGVIVWLMHIIHRRIVTPIVKLEEATALFSAGTFDQPIAISGSDEITKLAASFDYMRITLRDRSIDLDAARTLIKEENEKLAQRVEERTAELKAANQELDSFAYAVSHDLRAPLRAMIGFSQALIEDLGEQLSDDARVDLDQINIASLRMGELIDGLLVLSRSTRAELRHEAIDLSGMADGILADLAHADPQRKMACEIEAGLAVRGDARMIDAAMRNLLDNAWKFTLRTPQPAIRVYAEQKDGNHFLCVTDNGAGFDMAHAVKLFQPFQRLHRQEEFPGTGIGLATVQRIVQRHGGVMEAEGAPGKGATFRFSFPSADGTNKETS</sequence>
<dbReference type="EC" id="2.7.13.3" evidence="3"/>
<dbReference type="PANTHER" id="PTHR42878">
    <property type="entry name" value="TWO-COMPONENT HISTIDINE KINASE"/>
    <property type="match status" value="1"/>
</dbReference>
<dbReference type="Proteomes" id="UP001595530">
    <property type="component" value="Unassembled WGS sequence"/>
</dbReference>
<keyword evidence="6" id="KW-0418">Kinase</keyword>
<feature type="domain" description="Histidine kinase" evidence="9">
    <location>
        <begin position="255"/>
        <end position="469"/>
    </location>
</feature>
<dbReference type="SUPFAM" id="SSF158472">
    <property type="entry name" value="HAMP domain-like"/>
    <property type="match status" value="1"/>
</dbReference>
<evidence type="ECO:0000256" key="2">
    <source>
        <dbReference type="ARBA" id="ARBA00004370"/>
    </source>
</evidence>
<dbReference type="Gene3D" id="3.30.565.10">
    <property type="entry name" value="Histidine kinase-like ATPase, C-terminal domain"/>
    <property type="match status" value="1"/>
</dbReference>
<dbReference type="InterPro" id="IPR050351">
    <property type="entry name" value="BphY/WalK/GraS-like"/>
</dbReference>
<keyword evidence="4" id="KW-0597">Phosphoprotein</keyword>
<dbReference type="CDD" id="cd06225">
    <property type="entry name" value="HAMP"/>
    <property type="match status" value="1"/>
</dbReference>
<feature type="transmembrane region" description="Helical" evidence="8">
    <location>
        <begin position="138"/>
        <end position="161"/>
    </location>
</feature>
<keyword evidence="12" id="KW-1185">Reference proteome</keyword>
<dbReference type="SMART" id="SM00304">
    <property type="entry name" value="HAMP"/>
    <property type="match status" value="1"/>
</dbReference>
<comment type="subcellular location">
    <subcellularLocation>
        <location evidence="2">Membrane</location>
    </subcellularLocation>
</comment>
<dbReference type="RefSeq" id="WP_390331096.1">
    <property type="nucleotide sequence ID" value="NZ_JBHRTP010000016.1"/>
</dbReference>
<dbReference type="SUPFAM" id="SSF55874">
    <property type="entry name" value="ATPase domain of HSP90 chaperone/DNA topoisomerase II/histidine kinase"/>
    <property type="match status" value="1"/>
</dbReference>
<dbReference type="PROSITE" id="PS50885">
    <property type="entry name" value="HAMP"/>
    <property type="match status" value="1"/>
</dbReference>
<dbReference type="InterPro" id="IPR003660">
    <property type="entry name" value="HAMP_dom"/>
</dbReference>
<dbReference type="CDD" id="cd00082">
    <property type="entry name" value="HisKA"/>
    <property type="match status" value="1"/>
</dbReference>
<dbReference type="SUPFAM" id="SSF47384">
    <property type="entry name" value="Homodimeric domain of signal transducing histidine kinase"/>
    <property type="match status" value="1"/>
</dbReference>
<dbReference type="PANTHER" id="PTHR42878:SF15">
    <property type="entry name" value="BACTERIOPHYTOCHROME"/>
    <property type="match status" value="1"/>
</dbReference>
<dbReference type="InterPro" id="IPR036097">
    <property type="entry name" value="HisK_dim/P_sf"/>
</dbReference>
<evidence type="ECO:0000256" key="6">
    <source>
        <dbReference type="ARBA" id="ARBA00022777"/>
    </source>
</evidence>
<feature type="coiled-coil region" evidence="7">
    <location>
        <begin position="217"/>
        <end position="248"/>
    </location>
</feature>
<keyword evidence="8" id="KW-0472">Membrane</keyword>
<dbReference type="SMART" id="SM00387">
    <property type="entry name" value="HATPase_c"/>
    <property type="match status" value="1"/>
</dbReference>
<comment type="caution">
    <text evidence="11">The sequence shown here is derived from an EMBL/GenBank/DDBJ whole genome shotgun (WGS) entry which is preliminary data.</text>
</comment>
<evidence type="ECO:0000256" key="8">
    <source>
        <dbReference type="SAM" id="Phobius"/>
    </source>
</evidence>
<evidence type="ECO:0000256" key="7">
    <source>
        <dbReference type="SAM" id="Coils"/>
    </source>
</evidence>
<gene>
    <name evidence="11" type="ORF">ACFOFO_05820</name>
</gene>
<dbReference type="SMART" id="SM00388">
    <property type="entry name" value="HisKA"/>
    <property type="match status" value="1"/>
</dbReference>
<evidence type="ECO:0000259" key="9">
    <source>
        <dbReference type="PROSITE" id="PS50109"/>
    </source>
</evidence>
<name>A0ABV7EXP1_9BURK</name>
<dbReference type="Pfam" id="PF00672">
    <property type="entry name" value="HAMP"/>
    <property type="match status" value="1"/>
</dbReference>
<dbReference type="Pfam" id="PF00512">
    <property type="entry name" value="HisKA"/>
    <property type="match status" value="1"/>
</dbReference>
<dbReference type="InterPro" id="IPR004358">
    <property type="entry name" value="Sig_transdc_His_kin-like_C"/>
</dbReference>
<dbReference type="Pfam" id="PF02518">
    <property type="entry name" value="HATPase_c"/>
    <property type="match status" value="1"/>
</dbReference>
<dbReference type="PRINTS" id="PR00344">
    <property type="entry name" value="BCTRLSENSOR"/>
</dbReference>
<organism evidence="11 12">
    <name type="scientific">Undibacterium arcticum</name>
    <dbReference type="NCBI Taxonomy" id="1762892"/>
    <lineage>
        <taxon>Bacteria</taxon>
        <taxon>Pseudomonadati</taxon>
        <taxon>Pseudomonadota</taxon>
        <taxon>Betaproteobacteria</taxon>
        <taxon>Burkholderiales</taxon>
        <taxon>Oxalobacteraceae</taxon>
        <taxon>Undibacterium</taxon>
    </lineage>
</organism>
<keyword evidence="8" id="KW-0812">Transmembrane</keyword>
<keyword evidence="11" id="KW-0547">Nucleotide-binding</keyword>
<evidence type="ECO:0000256" key="5">
    <source>
        <dbReference type="ARBA" id="ARBA00022679"/>
    </source>
</evidence>
<evidence type="ECO:0000313" key="12">
    <source>
        <dbReference type="Proteomes" id="UP001595530"/>
    </source>
</evidence>
<accession>A0ABV7EXP1</accession>
<dbReference type="InterPro" id="IPR003661">
    <property type="entry name" value="HisK_dim/P_dom"/>
</dbReference>
<evidence type="ECO:0000259" key="10">
    <source>
        <dbReference type="PROSITE" id="PS50885"/>
    </source>
</evidence>
<dbReference type="InterPro" id="IPR036890">
    <property type="entry name" value="HATPase_C_sf"/>
</dbReference>
<protein>
    <recommendedName>
        <fullName evidence="3">histidine kinase</fullName>
        <ecNumber evidence="3">2.7.13.3</ecNumber>
    </recommendedName>
</protein>